<feature type="domain" description="Aspartate/glutamate/uridylate kinase" evidence="9">
    <location>
        <begin position="25"/>
        <end position="267"/>
    </location>
</feature>
<keyword evidence="5 11" id="KW-0808">Transferase</keyword>
<dbReference type="PRINTS" id="PR00474">
    <property type="entry name" value="GLU5KINASE"/>
</dbReference>
<organism evidence="11">
    <name type="scientific">hydrothermal vent metagenome</name>
    <dbReference type="NCBI Taxonomy" id="652676"/>
    <lineage>
        <taxon>unclassified sequences</taxon>
        <taxon>metagenomes</taxon>
        <taxon>ecological metagenomes</taxon>
    </lineage>
</organism>
<keyword evidence="4" id="KW-0028">Amino-acid biosynthesis</keyword>
<keyword evidence="6" id="KW-0547">Nucleotide-binding</keyword>
<dbReference type="InterPro" id="IPR037528">
    <property type="entry name" value="ArgB"/>
</dbReference>
<dbReference type="GO" id="GO:0003991">
    <property type="term" value="F:acetylglutamate kinase activity"/>
    <property type="evidence" value="ECO:0007669"/>
    <property type="project" value="UniProtKB-EC"/>
</dbReference>
<evidence type="ECO:0000256" key="2">
    <source>
        <dbReference type="ARBA" id="ARBA00013065"/>
    </source>
</evidence>
<dbReference type="SUPFAM" id="SSF53633">
    <property type="entry name" value="Carbamate kinase-like"/>
    <property type="match status" value="1"/>
</dbReference>
<dbReference type="GO" id="GO:0005524">
    <property type="term" value="F:ATP binding"/>
    <property type="evidence" value="ECO:0007669"/>
    <property type="project" value="UniProtKB-KW"/>
</dbReference>
<keyword evidence="7 11" id="KW-0418">Kinase</keyword>
<dbReference type="InterPro" id="IPR041727">
    <property type="entry name" value="NAGK-C"/>
</dbReference>
<dbReference type="AlphaFoldDB" id="A0A1W1DSH3"/>
<dbReference type="PANTHER" id="PTHR23342:SF0">
    <property type="entry name" value="N-ACETYLGLUTAMATE SYNTHASE, MITOCHONDRIAL"/>
    <property type="match status" value="1"/>
</dbReference>
<protein>
    <recommendedName>
        <fullName evidence="2">acetylglutamate kinase</fullName>
        <ecNumber evidence="2">2.7.2.8</ecNumber>
    </recommendedName>
</protein>
<dbReference type="InterPro" id="IPR004662">
    <property type="entry name" value="AcgluKinase_fam"/>
</dbReference>
<evidence type="ECO:0000256" key="5">
    <source>
        <dbReference type="ARBA" id="ARBA00022679"/>
    </source>
</evidence>
<dbReference type="GO" id="GO:0006526">
    <property type="term" value="P:L-arginine biosynthetic process"/>
    <property type="evidence" value="ECO:0007669"/>
    <property type="project" value="UniProtKB-KW"/>
</dbReference>
<dbReference type="InterPro" id="IPR036393">
    <property type="entry name" value="AceGlu_kinase-like_sf"/>
</dbReference>
<gene>
    <name evidence="10" type="ORF">MNB_SUP05-11-38</name>
    <name evidence="11" type="ORF">MNB_SUP05-7-334</name>
</gene>
<dbReference type="EMBL" id="FPHS01000073">
    <property type="protein sequence ID" value="SFV78945.1"/>
    <property type="molecule type" value="Genomic_DNA"/>
</dbReference>
<dbReference type="HAMAP" id="MF_00082">
    <property type="entry name" value="ArgB"/>
    <property type="match status" value="1"/>
</dbReference>
<evidence type="ECO:0000313" key="11">
    <source>
        <dbReference type="EMBL" id="SFV84694.1"/>
    </source>
</evidence>
<evidence type="ECO:0000256" key="3">
    <source>
        <dbReference type="ARBA" id="ARBA00022571"/>
    </source>
</evidence>
<keyword evidence="3" id="KW-0055">Arginine biosynthesis</keyword>
<evidence type="ECO:0000256" key="7">
    <source>
        <dbReference type="ARBA" id="ARBA00022777"/>
    </source>
</evidence>
<dbReference type="FunFam" id="3.40.1160.10:FF:000004">
    <property type="entry name" value="Acetylglutamate kinase"/>
    <property type="match status" value="1"/>
</dbReference>
<dbReference type="PIRSF" id="PIRSF000728">
    <property type="entry name" value="NAGK"/>
    <property type="match status" value="1"/>
</dbReference>
<dbReference type="NCBIfam" id="TIGR00761">
    <property type="entry name" value="argB"/>
    <property type="match status" value="1"/>
</dbReference>
<dbReference type="InterPro" id="IPR001048">
    <property type="entry name" value="Asp/Glu/Uridylate_kinase"/>
</dbReference>
<dbReference type="EC" id="2.7.2.8" evidence="2"/>
<evidence type="ECO:0000313" key="10">
    <source>
        <dbReference type="EMBL" id="SFV78945.1"/>
    </source>
</evidence>
<evidence type="ECO:0000256" key="4">
    <source>
        <dbReference type="ARBA" id="ARBA00022605"/>
    </source>
</evidence>
<dbReference type="PANTHER" id="PTHR23342">
    <property type="entry name" value="N-ACETYLGLUTAMATE SYNTHASE"/>
    <property type="match status" value="1"/>
</dbReference>
<evidence type="ECO:0000256" key="6">
    <source>
        <dbReference type="ARBA" id="ARBA00022741"/>
    </source>
</evidence>
<reference evidence="11" key="1">
    <citation type="submission" date="2016-10" db="EMBL/GenBank/DDBJ databases">
        <authorList>
            <person name="de Groot N.N."/>
        </authorList>
    </citation>
    <scope>NUCLEOTIDE SEQUENCE</scope>
</reference>
<name>A0A1W1DSH3_9ZZZZ</name>
<proteinExistence type="inferred from homology"/>
<dbReference type="Gene3D" id="3.40.1160.10">
    <property type="entry name" value="Acetylglutamate kinase-like"/>
    <property type="match status" value="1"/>
</dbReference>
<sequence length="292" mass="30775">MTNQTNNIASVLTEALPYIQKFQGKTIVIKYGGNAMVDEKLKSSFARDIVLMKSVGMNPIVVHGGGPQIGKTLEKIGKQSEFVGGMRVTDSETMDVVEMVLGGLVNKEIVNLIHQHGGHSIGLTGKDGSLISAKKLKHVDYPTSEIIDLGHVGEVDKIDTSVIDLLLKGDFIPVIAPIGVGKDGFSYNINADLVAGSIAEALNAEKLILLTNTSGLLDSNNELLTGLDAKTVDGLIDDGTIYGGMLPKIGCALSAVKNGVKSTHIIDGRVSHAVLLEVFTDSGVGTLITCNE</sequence>
<comment type="pathway">
    <text evidence="1">Amino-acid biosynthesis; L-arginine biosynthesis; N(2)-acetyl-L-ornithine from L-glutamate: step 2/4.</text>
</comment>
<dbReference type="InterPro" id="IPR001057">
    <property type="entry name" value="Glu/AcGlu_kinase"/>
</dbReference>
<evidence type="ECO:0000259" key="9">
    <source>
        <dbReference type="Pfam" id="PF00696"/>
    </source>
</evidence>
<dbReference type="GO" id="GO:0005737">
    <property type="term" value="C:cytoplasm"/>
    <property type="evidence" value="ECO:0007669"/>
    <property type="project" value="InterPro"/>
</dbReference>
<accession>A0A1W1DSH3</accession>
<evidence type="ECO:0000256" key="8">
    <source>
        <dbReference type="ARBA" id="ARBA00022840"/>
    </source>
</evidence>
<dbReference type="Pfam" id="PF00696">
    <property type="entry name" value="AA_kinase"/>
    <property type="match status" value="1"/>
</dbReference>
<dbReference type="EMBL" id="FPHW01000159">
    <property type="protein sequence ID" value="SFV84694.1"/>
    <property type="molecule type" value="Genomic_DNA"/>
</dbReference>
<evidence type="ECO:0000256" key="1">
    <source>
        <dbReference type="ARBA" id="ARBA00004828"/>
    </source>
</evidence>
<keyword evidence="8" id="KW-0067">ATP-binding</keyword>
<dbReference type="CDD" id="cd04250">
    <property type="entry name" value="AAK_NAGK-C"/>
    <property type="match status" value="1"/>
</dbReference>